<sequence>MSDAVLQVRNLRVGFRQDGQVTEAVKGVSFDVAQGETVALVGESGSGKSVTALSTVSLLPDSAEVSGSITYAGTEMVGAPERDLRRVRGNDVSFIFQEPMTSLNPLHPLEKQITESLTLHQGLTGDAARARVIELLEKVGIRDAESRLGAYPHQLSGGQRQRVMIAMALANGPDLLIADEPTTALDVTIQAQILDLLADLKEAEGMSLLFITHDLTIVRRIADRVCVMQGGEIVETGPTAEIFANPQHPYTRKLLAAEPSGQPDPVPEDAPVVAETDSLKVWFPIQRGILRRTVGHVKAVNNATLNVRAGETLGVVGESGSGKTTLALAILRLISSEGRIVYAGENIQGWKSRDLRRLRKDMQVVFQDPYGSLSPRMTIAQIIAEGLGVHGLEPGADPRRMVAEILVEVGLDPAMMDRYPHEFSGGQRQRIAIARAMILRPKLVVLDEPTSALDMTVQVQIVELLRALQRKYGLAYIFISHDLKVVRALSHKVIVMRQGDVVEMGEGRQIFERPRSDYTKQLLAAAFMDRGAA</sequence>
<dbReference type="GO" id="GO:0005524">
    <property type="term" value="F:ATP binding"/>
    <property type="evidence" value="ECO:0007669"/>
    <property type="project" value="UniProtKB-KW"/>
</dbReference>
<evidence type="ECO:0000313" key="8">
    <source>
        <dbReference type="Proteomes" id="UP000006833"/>
    </source>
</evidence>
<evidence type="ECO:0000256" key="5">
    <source>
        <dbReference type="ARBA" id="ARBA00022840"/>
    </source>
</evidence>
<dbReference type="Gene3D" id="3.40.50.300">
    <property type="entry name" value="P-loop containing nucleotide triphosphate hydrolases"/>
    <property type="match status" value="2"/>
</dbReference>
<dbReference type="PANTHER" id="PTHR43776:SF7">
    <property type="entry name" value="D,D-DIPEPTIDE TRANSPORT ATP-BINDING PROTEIN DDPF-RELATED"/>
    <property type="match status" value="1"/>
</dbReference>
<dbReference type="eggNOG" id="COG4172">
    <property type="taxonomic scope" value="Bacteria"/>
</dbReference>
<feature type="domain" description="ABC transporter" evidence="6">
    <location>
        <begin position="285"/>
        <end position="523"/>
    </location>
</feature>
<evidence type="ECO:0000259" key="6">
    <source>
        <dbReference type="PROSITE" id="PS50893"/>
    </source>
</evidence>
<evidence type="ECO:0000256" key="4">
    <source>
        <dbReference type="ARBA" id="ARBA00022741"/>
    </source>
</evidence>
<dbReference type="Pfam" id="PF00005">
    <property type="entry name" value="ABC_tran"/>
    <property type="match status" value="2"/>
</dbReference>
<dbReference type="InterPro" id="IPR013563">
    <property type="entry name" value="Oligopep_ABC_C"/>
</dbReference>
<evidence type="ECO:0000313" key="7">
    <source>
        <dbReference type="EMBL" id="ABV92404.1"/>
    </source>
</evidence>
<proteinExistence type="inferred from homology"/>
<feature type="domain" description="ABC transporter" evidence="6">
    <location>
        <begin position="8"/>
        <end position="255"/>
    </location>
</feature>
<dbReference type="InterPro" id="IPR003439">
    <property type="entry name" value="ABC_transporter-like_ATP-bd"/>
</dbReference>
<dbReference type="KEGG" id="dsh:Dshi_0658"/>
<dbReference type="CDD" id="cd03257">
    <property type="entry name" value="ABC_NikE_OppD_transporters"/>
    <property type="match status" value="2"/>
</dbReference>
<dbReference type="InterPro" id="IPR003593">
    <property type="entry name" value="AAA+_ATPase"/>
</dbReference>
<dbReference type="GO" id="GO:0016887">
    <property type="term" value="F:ATP hydrolysis activity"/>
    <property type="evidence" value="ECO:0007669"/>
    <property type="project" value="InterPro"/>
</dbReference>
<comment type="subcellular location">
    <subcellularLocation>
        <location evidence="1">Cell inner membrane</location>
        <topology evidence="1">Peripheral membrane protein</topology>
    </subcellularLocation>
</comment>
<keyword evidence="8" id="KW-1185">Reference proteome</keyword>
<dbReference type="EMBL" id="CP000830">
    <property type="protein sequence ID" value="ABV92404.1"/>
    <property type="molecule type" value="Genomic_DNA"/>
</dbReference>
<dbReference type="InterPro" id="IPR050319">
    <property type="entry name" value="ABC_transp_ATP-bind"/>
</dbReference>
<dbReference type="FunFam" id="3.40.50.300:FF:000016">
    <property type="entry name" value="Oligopeptide ABC transporter ATP-binding component"/>
    <property type="match status" value="2"/>
</dbReference>
<dbReference type="STRING" id="398580.Dshi_0658"/>
<keyword evidence="4" id="KW-0547">Nucleotide-binding</keyword>
<protein>
    <submittedName>
        <fullName evidence="7">ABC peptide transporter</fullName>
    </submittedName>
</protein>
<dbReference type="SUPFAM" id="SSF52540">
    <property type="entry name" value="P-loop containing nucleoside triphosphate hydrolases"/>
    <property type="match status" value="2"/>
</dbReference>
<dbReference type="GO" id="GO:0055085">
    <property type="term" value="P:transmembrane transport"/>
    <property type="evidence" value="ECO:0007669"/>
    <property type="project" value="UniProtKB-ARBA"/>
</dbReference>
<dbReference type="InterPro" id="IPR027417">
    <property type="entry name" value="P-loop_NTPase"/>
</dbReference>
<accession>A8LQB8</accession>
<dbReference type="PROSITE" id="PS00211">
    <property type="entry name" value="ABC_TRANSPORTER_1"/>
    <property type="match status" value="2"/>
</dbReference>
<evidence type="ECO:0000256" key="2">
    <source>
        <dbReference type="ARBA" id="ARBA00005417"/>
    </source>
</evidence>
<dbReference type="InterPro" id="IPR017871">
    <property type="entry name" value="ABC_transporter-like_CS"/>
</dbReference>
<dbReference type="GO" id="GO:0015833">
    <property type="term" value="P:peptide transport"/>
    <property type="evidence" value="ECO:0007669"/>
    <property type="project" value="InterPro"/>
</dbReference>
<dbReference type="SMART" id="SM00382">
    <property type="entry name" value="AAA"/>
    <property type="match status" value="2"/>
</dbReference>
<dbReference type="PANTHER" id="PTHR43776">
    <property type="entry name" value="TRANSPORT ATP-BINDING PROTEIN"/>
    <property type="match status" value="1"/>
</dbReference>
<dbReference type="PROSITE" id="PS50893">
    <property type="entry name" value="ABC_TRANSPORTER_2"/>
    <property type="match status" value="2"/>
</dbReference>
<dbReference type="RefSeq" id="WP_012177336.1">
    <property type="nucleotide sequence ID" value="NC_009952.1"/>
</dbReference>
<gene>
    <name evidence="7" type="primary">oppDF</name>
    <name evidence="7" type="ordered locus">Dshi_0658</name>
</gene>
<dbReference type="Proteomes" id="UP000006833">
    <property type="component" value="Chromosome"/>
</dbReference>
<name>A8LQB8_DINSH</name>
<evidence type="ECO:0000256" key="3">
    <source>
        <dbReference type="ARBA" id="ARBA00022448"/>
    </source>
</evidence>
<dbReference type="NCBIfam" id="NF007739">
    <property type="entry name" value="PRK10419.1"/>
    <property type="match status" value="2"/>
</dbReference>
<organism evidence="7 8">
    <name type="scientific">Dinoroseobacter shibae (strain DSM 16493 / NCIMB 14021 / DFL 12)</name>
    <dbReference type="NCBI Taxonomy" id="398580"/>
    <lineage>
        <taxon>Bacteria</taxon>
        <taxon>Pseudomonadati</taxon>
        <taxon>Pseudomonadota</taxon>
        <taxon>Alphaproteobacteria</taxon>
        <taxon>Rhodobacterales</taxon>
        <taxon>Roseobacteraceae</taxon>
        <taxon>Dinoroseobacter</taxon>
    </lineage>
</organism>
<reference evidence="8" key="1">
    <citation type="journal article" date="2010" name="ISME J.">
        <title>The complete genome sequence of the algal symbiont Dinoroseobacter shibae: a hitchhiker's guide to life in the sea.</title>
        <authorList>
            <person name="Wagner-Dobler I."/>
            <person name="Ballhausen B."/>
            <person name="Berger M."/>
            <person name="Brinkhoff T."/>
            <person name="Buchholz I."/>
            <person name="Bunk B."/>
            <person name="Cypionka H."/>
            <person name="Daniel R."/>
            <person name="Drepper T."/>
            <person name="Gerdts G."/>
            <person name="Hahnke S."/>
            <person name="Han C."/>
            <person name="Jahn D."/>
            <person name="Kalhoefer D."/>
            <person name="Kiss H."/>
            <person name="Klenk H.P."/>
            <person name="Kyrpides N."/>
            <person name="Liebl W."/>
            <person name="Liesegang H."/>
            <person name="Meincke L."/>
            <person name="Pati A."/>
            <person name="Petersen J."/>
            <person name="Piekarski T."/>
            <person name="Pommerenke C."/>
            <person name="Pradella S."/>
            <person name="Pukall R."/>
            <person name="Rabus R."/>
            <person name="Stackebrandt E."/>
            <person name="Thole S."/>
            <person name="Thompson L."/>
            <person name="Tielen P."/>
            <person name="Tomasch J."/>
            <person name="von Jan M."/>
            <person name="Wanphrut N."/>
            <person name="Wichels A."/>
            <person name="Zech H."/>
            <person name="Simon M."/>
        </authorList>
    </citation>
    <scope>NUCLEOTIDE SEQUENCE [LARGE SCALE GENOMIC DNA]</scope>
    <source>
        <strain evidence="8">DSM 16493 / NCIMB 14021 / DFL 12</strain>
    </source>
</reference>
<dbReference type="OrthoDB" id="9802264at2"/>
<dbReference type="Pfam" id="PF08352">
    <property type="entry name" value="oligo_HPY"/>
    <property type="match status" value="1"/>
</dbReference>
<dbReference type="AlphaFoldDB" id="A8LQB8"/>
<dbReference type="NCBIfam" id="NF008453">
    <property type="entry name" value="PRK11308.1"/>
    <property type="match status" value="2"/>
</dbReference>
<comment type="similarity">
    <text evidence="2">Belongs to the ABC transporter superfamily.</text>
</comment>
<dbReference type="GO" id="GO:0005886">
    <property type="term" value="C:plasma membrane"/>
    <property type="evidence" value="ECO:0007669"/>
    <property type="project" value="UniProtKB-SubCell"/>
</dbReference>
<evidence type="ECO:0000256" key="1">
    <source>
        <dbReference type="ARBA" id="ARBA00004417"/>
    </source>
</evidence>
<keyword evidence="5" id="KW-0067">ATP-binding</keyword>
<dbReference type="HOGENOM" id="CLU_000604_86_0_5"/>
<keyword evidence="3" id="KW-0813">Transport</keyword>